<gene>
    <name evidence="3" type="ORF">GCM10009760_33880</name>
</gene>
<dbReference type="Proteomes" id="UP001422759">
    <property type="component" value="Unassembled WGS sequence"/>
</dbReference>
<accession>A0ABP5LHL8</accession>
<comment type="caution">
    <text evidence="3">The sequence shown here is derived from an EMBL/GenBank/DDBJ whole genome shotgun (WGS) entry which is preliminary data.</text>
</comment>
<protein>
    <submittedName>
        <fullName evidence="3">Uncharacterized protein</fullName>
    </submittedName>
</protein>
<dbReference type="RefSeq" id="WP_344465720.1">
    <property type="nucleotide sequence ID" value="NZ_BAAANT010000017.1"/>
</dbReference>
<feature type="compositionally biased region" description="Low complexity" evidence="1">
    <location>
        <begin position="34"/>
        <end position="56"/>
    </location>
</feature>
<keyword evidence="2" id="KW-0732">Signal</keyword>
<evidence type="ECO:0000313" key="3">
    <source>
        <dbReference type="EMBL" id="GAA2145347.1"/>
    </source>
</evidence>
<feature type="chain" id="PRO_5047240156" evidence="2">
    <location>
        <begin position="27"/>
        <end position="1458"/>
    </location>
</feature>
<evidence type="ECO:0000256" key="1">
    <source>
        <dbReference type="SAM" id="MobiDB-lite"/>
    </source>
</evidence>
<reference evidence="4" key="1">
    <citation type="journal article" date="2019" name="Int. J. Syst. Evol. Microbiol.">
        <title>The Global Catalogue of Microorganisms (GCM) 10K type strain sequencing project: providing services to taxonomists for standard genome sequencing and annotation.</title>
        <authorList>
            <consortium name="The Broad Institute Genomics Platform"/>
            <consortium name="The Broad Institute Genome Sequencing Center for Infectious Disease"/>
            <person name="Wu L."/>
            <person name="Ma J."/>
        </authorList>
    </citation>
    <scope>NUCLEOTIDE SEQUENCE [LARGE SCALE GENOMIC DNA]</scope>
    <source>
        <strain evidence="4">JCM 14560</strain>
    </source>
</reference>
<feature type="region of interest" description="Disordered" evidence="1">
    <location>
        <begin position="34"/>
        <end position="92"/>
    </location>
</feature>
<evidence type="ECO:0000313" key="4">
    <source>
        <dbReference type="Proteomes" id="UP001422759"/>
    </source>
</evidence>
<organism evidence="3 4">
    <name type="scientific">Kitasatospora kazusensis</name>
    <dbReference type="NCBI Taxonomy" id="407974"/>
    <lineage>
        <taxon>Bacteria</taxon>
        <taxon>Bacillati</taxon>
        <taxon>Actinomycetota</taxon>
        <taxon>Actinomycetes</taxon>
        <taxon>Kitasatosporales</taxon>
        <taxon>Streptomycetaceae</taxon>
        <taxon>Kitasatospora</taxon>
    </lineage>
</organism>
<feature type="signal peptide" evidence="2">
    <location>
        <begin position="1"/>
        <end position="26"/>
    </location>
</feature>
<name>A0ABP5LHL8_9ACTN</name>
<proteinExistence type="predicted"/>
<evidence type="ECO:0000256" key="2">
    <source>
        <dbReference type="SAM" id="SignalP"/>
    </source>
</evidence>
<dbReference type="EMBL" id="BAAANT010000017">
    <property type="protein sequence ID" value="GAA2145347.1"/>
    <property type="molecule type" value="Genomic_DNA"/>
</dbReference>
<sequence length="1458" mass="146109">MGRIASLLCSFTVAAAAMIPSGVAAAAVAPQPTAGPSAAAKAGAAAPSTGAQPGAATVTKAPLPPQAALTGPVTASSTPKPPAPAAPKANAKSPADAGLCGGALAFGVPVACAAANPAQPQTYTVTTTLPHDHLRLWVHGDGTASGVLTDAGGTQICGVNDQYNPTDCAVDAVGTYTLSVSVPYGQSPYTVAADSVLAGQCTTLPDSFFAMSQAARTGTLPAGSTGDCYRFTQPAGSRLMVDVQDTTPSFWAQHTVTDSTGAPACTVDASGFCLLGGTAPYTLRTYSGYAAAGSYSLLLTRASNPDNCAALPIAPFGDPGSSVAQNTLNALGGTDCRTVSAKAGALAVRGGAPNSGSVGIRWALYAKDGTNVCRQNSGFDLCTVPADGDYSLVMPGFAYGQPESYSFTVRDLASSAGCAASVGTGFDSATLTGTLKSADEVDCQPFAGVPGERVMTPANGLMAWITDLTGARICAADYTQDGCVLPGAGPYRVISYGDMGWGPPNSWPSPWALQIRQLSHATGCPALDLQAYGTAADKGTVRCRTVTVPSAGAYTATGFSTTPANTVAAEAVQLYGPDGKRACTDDNGRCRLAAPGTYTLLLGGAAEVVQGAVSTQFVSAAETRGCVAASDTGWVDGPIAGSTGAPGQYNCLTLPTASGSALLLHASPKAPGTLLPFDQVVDATGTVQCDNKYGYSMTDCPLTGQAPFRVLFNTGTGAGSYAVSIGRTDGPAGCGSFPQTPYSGGVPTKLSLSTVQPVRCLGIPANAHATAEQLDYAYSPAPASPPQTLPAEYHVFDASGKRVCQSYAFSNSATTCQLTAGKAYTALLVGDGTNEDYQLVRRDITQSAPCATPASTVIGGAPSTGVLDSSLSAACTKISAAATDRFRISALNSTGQAMVVVTDATGRTICTSTVYGPCDVTGSTSYQAIVTAYNYVGTPIDYRLDTWKTGSAAGVPSECPAVPSDAKGFGPLTGTLTVDHPGTCLALPVKAGDHFSLTGTYAGPGTTVPRAQLIGADGTNYCVDTQSTQGFTTECNVPYSVTAGSATFLLSLRPGTQQVAYNVTAACVGGTCGPAMPADGVGTAFSPLKPARLLDTRSAIGRPGKLPVAAGGTVALQVTGQGGVPATGVTSVVLNVTVADPTAAGFVTVWPSGASRPNSSMLNWSAGQVIPNLVTVPVGADGKVDLYNGSKGTADLVADVFGYYSDSQPGSTFVPAGPTRLLDTRAAIGTPGKSPVASKGTVQVKIAGNGGVPATGVSAVVLNVTATDATTGGYLTAWPSGVDRPLASNLNWVAGQVVPNTVVVPVGADGTVSLFNGAPGTVDLVADLAGYYTGGTAGALYRSAGPVRVVDTTAGTGAPAQPVAAHGQLVLDLNGTPAVAKAKSVVLDVTVSAPTASGFLTVWPSGLARPLASNLNWAPGQTVTNQVVVPVGADGKVDFYNGSPGTVQLVVDRIGYFS</sequence>
<keyword evidence="4" id="KW-1185">Reference proteome</keyword>